<organism evidence="1 2">
    <name type="scientific">Pistacia atlantica</name>
    <dbReference type="NCBI Taxonomy" id="434234"/>
    <lineage>
        <taxon>Eukaryota</taxon>
        <taxon>Viridiplantae</taxon>
        <taxon>Streptophyta</taxon>
        <taxon>Embryophyta</taxon>
        <taxon>Tracheophyta</taxon>
        <taxon>Spermatophyta</taxon>
        <taxon>Magnoliopsida</taxon>
        <taxon>eudicotyledons</taxon>
        <taxon>Gunneridae</taxon>
        <taxon>Pentapetalae</taxon>
        <taxon>rosids</taxon>
        <taxon>malvids</taxon>
        <taxon>Sapindales</taxon>
        <taxon>Anacardiaceae</taxon>
        <taxon>Pistacia</taxon>
    </lineage>
</organism>
<protein>
    <submittedName>
        <fullName evidence="1">Uncharacterized protein</fullName>
    </submittedName>
</protein>
<name>A0ACC0ZYT8_9ROSI</name>
<evidence type="ECO:0000313" key="2">
    <source>
        <dbReference type="Proteomes" id="UP001164250"/>
    </source>
</evidence>
<proteinExistence type="predicted"/>
<evidence type="ECO:0000313" key="1">
    <source>
        <dbReference type="EMBL" id="KAJ0079268.1"/>
    </source>
</evidence>
<sequence length="366" mass="39577">MFSDFLPFLLMVLVQAGYAGMNITSKLALDAGMKPLVLVTYRQIFATFAILPFAYFLEWKTRPKITKSIVFQILLCSLTGATGNQVLYFIGLAYSTPTIGCALTNLLPAVTFVLAAIFGQEFVRIKTRPGQAKVFGTALCVGGAMLLSFYNGNMIPVPNSGIHWNYADRMSQRNAGGQSNLVLGSILLIGSAVSWAAWIVIQTQMSKKFPAPYTSTTLMCFLGSIECGAIGLIAEHKLSAWSLSSPIYLISAIYTGVVCSALAFSLTSWCIQKKGPLYVSVFSPLLLIIVAILSWALLREKLFVGTAVGSVLIVVGLYAVLWGKDKELKLDEPIKGTEATTKQVNSFDMEMQPDASGNGTNRRASG</sequence>
<dbReference type="EMBL" id="CM047909">
    <property type="protein sequence ID" value="KAJ0079268.1"/>
    <property type="molecule type" value="Genomic_DNA"/>
</dbReference>
<comment type="caution">
    <text evidence="1">The sequence shown here is derived from an EMBL/GenBank/DDBJ whole genome shotgun (WGS) entry which is preliminary data.</text>
</comment>
<accession>A0ACC0ZYT8</accession>
<dbReference type="Proteomes" id="UP001164250">
    <property type="component" value="Chromosome 13"/>
</dbReference>
<reference evidence="2" key="1">
    <citation type="journal article" date="2023" name="G3 (Bethesda)">
        <title>Genome assembly and association tests identify interacting loci associated with vigor, precocity, and sex in interspecific pistachio rootstocks.</title>
        <authorList>
            <person name="Palmer W."/>
            <person name="Jacygrad E."/>
            <person name="Sagayaradj S."/>
            <person name="Cavanaugh K."/>
            <person name="Han R."/>
            <person name="Bertier L."/>
            <person name="Beede B."/>
            <person name="Kafkas S."/>
            <person name="Golino D."/>
            <person name="Preece J."/>
            <person name="Michelmore R."/>
        </authorList>
    </citation>
    <scope>NUCLEOTIDE SEQUENCE [LARGE SCALE GENOMIC DNA]</scope>
</reference>
<keyword evidence="2" id="KW-1185">Reference proteome</keyword>
<gene>
    <name evidence="1" type="ORF">Patl1_23950</name>
</gene>